<proteinExistence type="predicted"/>
<dbReference type="Gene3D" id="3.40.605.10">
    <property type="entry name" value="Aldehyde Dehydrogenase, Chain A, domain 1"/>
    <property type="match status" value="2"/>
</dbReference>
<dbReference type="InterPro" id="IPR016161">
    <property type="entry name" value="Ald_DH/histidinol_DH"/>
</dbReference>
<dbReference type="GO" id="GO:0016620">
    <property type="term" value="F:oxidoreductase activity, acting on the aldehyde or oxo group of donors, NAD or NADP as acceptor"/>
    <property type="evidence" value="ECO:0007669"/>
    <property type="project" value="InterPro"/>
</dbReference>
<dbReference type="InterPro" id="IPR015590">
    <property type="entry name" value="Aldehyde_DH_dom"/>
</dbReference>
<dbReference type="AlphaFoldDB" id="A0A8T2KZ89"/>
<dbReference type="EMBL" id="JAICCE010000019">
    <property type="protein sequence ID" value="KAG9264164.1"/>
    <property type="molecule type" value="Genomic_DNA"/>
</dbReference>
<dbReference type="OrthoDB" id="310895at2759"/>
<dbReference type="PANTHER" id="PTHR11699">
    <property type="entry name" value="ALDEHYDE DEHYDROGENASE-RELATED"/>
    <property type="match status" value="1"/>
</dbReference>
<dbReference type="SUPFAM" id="SSF53720">
    <property type="entry name" value="ALDH-like"/>
    <property type="match status" value="2"/>
</dbReference>
<dbReference type="InterPro" id="IPR016162">
    <property type="entry name" value="Ald_DH_N"/>
</dbReference>
<accession>A0A8T2KZ89</accession>
<evidence type="ECO:0000259" key="1">
    <source>
        <dbReference type="Pfam" id="PF00171"/>
    </source>
</evidence>
<feature type="domain" description="Aldehyde dehydrogenase" evidence="1">
    <location>
        <begin position="535"/>
        <end position="759"/>
    </location>
</feature>
<reference evidence="2 3" key="1">
    <citation type="submission" date="2021-07" db="EMBL/GenBank/DDBJ databases">
        <authorList>
            <person name="Imarazene B."/>
            <person name="Zahm M."/>
            <person name="Klopp C."/>
            <person name="Cabau C."/>
            <person name="Beille S."/>
            <person name="Jouanno E."/>
            <person name="Castinel A."/>
            <person name="Lluch J."/>
            <person name="Gil L."/>
            <person name="Kuchtly C."/>
            <person name="Lopez Roques C."/>
            <person name="Donnadieu C."/>
            <person name="Parrinello H."/>
            <person name="Journot L."/>
            <person name="Du K."/>
            <person name="Schartl M."/>
            <person name="Retaux S."/>
            <person name="Guiguen Y."/>
        </authorList>
    </citation>
    <scope>NUCLEOTIDE SEQUENCE [LARGE SCALE GENOMIC DNA]</scope>
    <source>
        <strain evidence="2">Pach_M1</strain>
        <tissue evidence="2">Testis</tissue>
    </source>
</reference>
<organism evidence="2 3">
    <name type="scientific">Astyanax mexicanus</name>
    <name type="common">Blind cave fish</name>
    <name type="synonym">Astyanax fasciatus mexicanus</name>
    <dbReference type="NCBI Taxonomy" id="7994"/>
    <lineage>
        <taxon>Eukaryota</taxon>
        <taxon>Metazoa</taxon>
        <taxon>Chordata</taxon>
        <taxon>Craniata</taxon>
        <taxon>Vertebrata</taxon>
        <taxon>Euteleostomi</taxon>
        <taxon>Actinopterygii</taxon>
        <taxon>Neopterygii</taxon>
        <taxon>Teleostei</taxon>
        <taxon>Ostariophysi</taxon>
        <taxon>Characiformes</taxon>
        <taxon>Characoidei</taxon>
        <taxon>Acestrorhamphidae</taxon>
        <taxon>Acestrorhamphinae</taxon>
        <taxon>Astyanax</taxon>
    </lineage>
</organism>
<comment type="caution">
    <text evidence="2">The sequence shown here is derived from an EMBL/GenBank/DDBJ whole genome shotgun (WGS) entry which is preliminary data.</text>
</comment>
<evidence type="ECO:0000313" key="2">
    <source>
        <dbReference type="EMBL" id="KAG9264164.1"/>
    </source>
</evidence>
<protein>
    <submittedName>
        <fullName evidence="2">Aldehyde dehydrogenase family 16 member A1</fullName>
    </submittedName>
</protein>
<feature type="domain" description="Aldehyde dehydrogenase" evidence="1">
    <location>
        <begin position="60"/>
        <end position="474"/>
    </location>
</feature>
<gene>
    <name evidence="2" type="primary">ALDH16A1</name>
    <name evidence="2" type="ORF">AMEX_G22417</name>
</gene>
<dbReference type="Proteomes" id="UP000752171">
    <property type="component" value="Unassembled WGS sequence"/>
</dbReference>
<name>A0A8T2KZ89_ASTMX</name>
<evidence type="ECO:0000313" key="3">
    <source>
        <dbReference type="Proteomes" id="UP000752171"/>
    </source>
</evidence>
<dbReference type="Pfam" id="PF00171">
    <property type="entry name" value="Aldedh"/>
    <property type="match status" value="2"/>
</dbReference>
<sequence length="797" mass="84369">MASSTSNTVYDIFQSMDSGAPSSSTAAAAAARAWLEQHSQSLGLFTNGKFVCPVGRRTHAVTDSKGGTVCSLVCAEDEDISSCASSAAAGFKAWGELSGHRRAKVLLRLASTLQRYTQCVSELCDLCQSPCPPSALVRLAQYYAGWAQLRDTLMPEWTPRGVIAVVVSEDCSFYSIWIKVFPALAMGNAVIVVPGAKLAPPALLLAQLFMEAGLPAGALSVVTGDGSVGAKVAQNNQISYLTYSGSQQDGEVFSKQTAGWGLPVSVCLSVSAMCPFIIFESADLDSAVDAVIEAAFKKNKDWQWVLFVQESVLDSVSARLKVRMAGLKCVSLPCESDRSRVDAAVQEAVQQGATLLQSSSPPASGALYPPTALCGLAPPSSAAVSPPPGPLLPILSFRSAAEGAALSNRTPHGQAASIWTEDLTLALETAKSLCVGSVWVNSHSVTDPSFPQCGRRDSGNCTDGGREGLYQYLRPSVSPSLTRSTPASLDYATFGTAASKFMVPEGFDPSSVPRSCFQYVGGKLCKADSGSSRTVQSPGGAVLAHCPDGGRKDVRNAVEAALKVQPGWMKKSPAARALSLYSLSDNLEKRKLDMATSIHAQTGISIEEAEKEVEISITRLSDWAARCDKQTGGMLLLPQTGSALSAPEALGVVGVVLPDTKPLLSLVSLLGAAVSVGNAVIMVPSEKHPLPALDFIQVLQASDIPAGLISVLTGGRNQLTHALANHSEIQAVWYWGSMEGCQFLQHTCCSPLKRLWLHCEEEEAKDGGKYWSHPSPSVQEEMWREAVVWKSVWIPTA</sequence>
<dbReference type="InterPro" id="IPR016163">
    <property type="entry name" value="Ald_DH_C"/>
</dbReference>
<dbReference type="Gene3D" id="3.40.309.10">
    <property type="entry name" value="Aldehyde Dehydrogenase, Chain A, domain 2"/>
    <property type="match status" value="1"/>
</dbReference>